<sequence length="144" mass="15962">MSKLLADTQLFRKGSPNPVNAATELKGKMVALFFGAKNIDPELTEKLKALYAAGKPMGLEIVFISHDVNEDEQKAFLNECPDWLYTKYGDSKSIGLLQRYQLKEIPTVVVVQPGGTPLENNAVKEIKKQAPAALLTVWKKKTTE</sequence>
<evidence type="ECO:0000259" key="7">
    <source>
        <dbReference type="Pfam" id="PF13905"/>
    </source>
</evidence>
<reference evidence="8" key="2">
    <citation type="submission" date="2020-09" db="EMBL/GenBank/DDBJ databases">
        <authorList>
            <person name="Kikuchi T."/>
        </authorList>
    </citation>
    <scope>NUCLEOTIDE SEQUENCE</scope>
    <source>
        <strain evidence="8">Ka4C1</strain>
    </source>
</reference>
<dbReference type="eggNOG" id="KOG2501">
    <property type="taxonomic scope" value="Eukaryota"/>
</dbReference>
<dbReference type="PANTHER" id="PTHR13871">
    <property type="entry name" value="THIOREDOXIN"/>
    <property type="match status" value="1"/>
</dbReference>
<name>A0A1I7RIJ7_BURXY</name>
<dbReference type="GO" id="GO:0047134">
    <property type="term" value="F:protein-disulfide reductase [NAD(P)H] activity"/>
    <property type="evidence" value="ECO:0007669"/>
    <property type="project" value="UniProtKB-EC"/>
</dbReference>
<evidence type="ECO:0000313" key="10">
    <source>
        <dbReference type="Proteomes" id="UP000659654"/>
    </source>
</evidence>
<keyword evidence="10" id="KW-1185">Reference proteome</keyword>
<evidence type="ECO:0000256" key="1">
    <source>
        <dbReference type="ARBA" id="ARBA00012612"/>
    </source>
</evidence>
<evidence type="ECO:0000256" key="5">
    <source>
        <dbReference type="ARBA" id="ARBA00047388"/>
    </source>
</evidence>
<dbReference type="PANTHER" id="PTHR13871:SF96">
    <property type="entry name" value="THIOREDOXIN DOMAIN-CONTAINING PROTEIN"/>
    <property type="match status" value="1"/>
</dbReference>
<evidence type="ECO:0000256" key="2">
    <source>
        <dbReference type="ARBA" id="ARBA00022737"/>
    </source>
</evidence>
<dbReference type="WBParaSite" id="BXY_0052900.1">
    <property type="protein sequence ID" value="BXY_0052900.1"/>
    <property type="gene ID" value="BXY_0052900"/>
</dbReference>
<evidence type="ECO:0000256" key="4">
    <source>
        <dbReference type="ARBA" id="ARBA00023027"/>
    </source>
</evidence>
<evidence type="ECO:0000256" key="6">
    <source>
        <dbReference type="ARBA" id="ARBA00047804"/>
    </source>
</evidence>
<dbReference type="Gene3D" id="3.40.30.10">
    <property type="entry name" value="Glutaredoxin"/>
    <property type="match status" value="1"/>
</dbReference>
<keyword evidence="4" id="KW-0520">NAD</keyword>
<comment type="catalytic activity">
    <reaction evidence="5">
        <text>[protein]-dithiol + NAD(+) = [protein]-disulfide + NADH + H(+)</text>
        <dbReference type="Rhea" id="RHEA:18749"/>
        <dbReference type="Rhea" id="RHEA-COMP:10593"/>
        <dbReference type="Rhea" id="RHEA-COMP:10594"/>
        <dbReference type="ChEBI" id="CHEBI:15378"/>
        <dbReference type="ChEBI" id="CHEBI:29950"/>
        <dbReference type="ChEBI" id="CHEBI:50058"/>
        <dbReference type="ChEBI" id="CHEBI:57540"/>
        <dbReference type="ChEBI" id="CHEBI:57945"/>
        <dbReference type="EC" id="1.8.1.8"/>
    </reaction>
</comment>
<reference evidence="11" key="1">
    <citation type="submission" date="2016-11" db="UniProtKB">
        <authorList>
            <consortium name="WormBaseParasite"/>
        </authorList>
    </citation>
    <scope>IDENTIFICATION</scope>
</reference>
<dbReference type="InterPro" id="IPR012336">
    <property type="entry name" value="Thioredoxin-like_fold"/>
</dbReference>
<dbReference type="AlphaFoldDB" id="A0A1I7RIJ7"/>
<accession>A0A1I7RIJ7</accession>
<organism evidence="9 11">
    <name type="scientific">Bursaphelenchus xylophilus</name>
    <name type="common">Pinewood nematode worm</name>
    <name type="synonym">Aphelenchoides xylophilus</name>
    <dbReference type="NCBI Taxonomy" id="6326"/>
    <lineage>
        <taxon>Eukaryota</taxon>
        <taxon>Metazoa</taxon>
        <taxon>Ecdysozoa</taxon>
        <taxon>Nematoda</taxon>
        <taxon>Chromadorea</taxon>
        <taxon>Rhabditida</taxon>
        <taxon>Tylenchina</taxon>
        <taxon>Tylenchomorpha</taxon>
        <taxon>Aphelenchoidea</taxon>
        <taxon>Aphelenchoididae</taxon>
        <taxon>Bursaphelenchus</taxon>
    </lineage>
</organism>
<keyword evidence="2" id="KW-0677">Repeat</keyword>
<dbReference type="Proteomes" id="UP000659654">
    <property type="component" value="Unassembled WGS sequence"/>
</dbReference>
<dbReference type="EMBL" id="CAJFCV020000004">
    <property type="protein sequence ID" value="CAG9118820.1"/>
    <property type="molecule type" value="Genomic_DNA"/>
</dbReference>
<dbReference type="Proteomes" id="UP000095284">
    <property type="component" value="Unplaced"/>
</dbReference>
<feature type="domain" description="Thioredoxin-like fold" evidence="7">
    <location>
        <begin position="27"/>
        <end position="115"/>
    </location>
</feature>
<dbReference type="SMR" id="A0A1I7RIJ7"/>
<evidence type="ECO:0000313" key="8">
    <source>
        <dbReference type="EMBL" id="CAD5228279.1"/>
    </source>
</evidence>
<keyword evidence="3" id="KW-0560">Oxidoreductase</keyword>
<protein>
    <recommendedName>
        <fullName evidence="1">protein-disulfide reductase</fullName>
        <ecNumber evidence="1">1.8.1.8</ecNumber>
    </recommendedName>
</protein>
<gene>
    <name evidence="8" type="ORF">BXYJ_LOCUS10365</name>
</gene>
<proteinExistence type="predicted"/>
<dbReference type="EC" id="1.8.1.8" evidence="1"/>
<comment type="catalytic activity">
    <reaction evidence="6">
        <text>[protein]-dithiol + NADP(+) = [protein]-disulfide + NADPH + H(+)</text>
        <dbReference type="Rhea" id="RHEA:18753"/>
        <dbReference type="Rhea" id="RHEA-COMP:10593"/>
        <dbReference type="Rhea" id="RHEA-COMP:10594"/>
        <dbReference type="ChEBI" id="CHEBI:15378"/>
        <dbReference type="ChEBI" id="CHEBI:29950"/>
        <dbReference type="ChEBI" id="CHEBI:50058"/>
        <dbReference type="ChEBI" id="CHEBI:57783"/>
        <dbReference type="ChEBI" id="CHEBI:58349"/>
        <dbReference type="EC" id="1.8.1.8"/>
    </reaction>
</comment>
<evidence type="ECO:0000256" key="3">
    <source>
        <dbReference type="ARBA" id="ARBA00023002"/>
    </source>
</evidence>
<dbReference type="Proteomes" id="UP000582659">
    <property type="component" value="Unassembled WGS sequence"/>
</dbReference>
<evidence type="ECO:0000313" key="11">
    <source>
        <dbReference type="WBParaSite" id="BXY_0052900.1"/>
    </source>
</evidence>
<dbReference type="EMBL" id="CAJFDI010000004">
    <property type="protein sequence ID" value="CAD5228279.1"/>
    <property type="molecule type" value="Genomic_DNA"/>
</dbReference>
<dbReference type="Pfam" id="PF13905">
    <property type="entry name" value="Thioredoxin_8"/>
    <property type="match status" value="1"/>
</dbReference>
<dbReference type="SUPFAM" id="SSF52833">
    <property type="entry name" value="Thioredoxin-like"/>
    <property type="match status" value="1"/>
</dbReference>
<evidence type="ECO:0000313" key="9">
    <source>
        <dbReference type="Proteomes" id="UP000095284"/>
    </source>
</evidence>
<dbReference type="InterPro" id="IPR036249">
    <property type="entry name" value="Thioredoxin-like_sf"/>
</dbReference>
<dbReference type="InterPro" id="IPR052259">
    <property type="entry name" value="Nucleoredoxin-like"/>
</dbReference>
<dbReference type="OrthoDB" id="189920at2759"/>